<keyword evidence="2" id="KW-1185">Reference proteome</keyword>
<evidence type="ECO:0000313" key="1">
    <source>
        <dbReference type="EMBL" id="MBM3093555.1"/>
    </source>
</evidence>
<accession>A0AAW4FQJ4</accession>
<gene>
    <name evidence="1" type="ORF">GFB56_22610</name>
</gene>
<sequence length="101" mass="11379">MPGAMTQSASELSSAFLVKFEKALAELPEGYVHGIFQGRRWSATVRRSADWRRVWRYGEELGGADVVSFNLYVLSDARTILRPCEMSSSKVVDFVLGFERT</sequence>
<protein>
    <submittedName>
        <fullName evidence="1">Uncharacterized protein</fullName>
    </submittedName>
</protein>
<proteinExistence type="predicted"/>
<dbReference type="Proteomes" id="UP000744980">
    <property type="component" value="Unassembled WGS sequence"/>
</dbReference>
<evidence type="ECO:0000313" key="2">
    <source>
        <dbReference type="Proteomes" id="UP000744980"/>
    </source>
</evidence>
<comment type="caution">
    <text evidence="1">The sequence shown here is derived from an EMBL/GenBank/DDBJ whole genome shotgun (WGS) entry which is preliminary data.</text>
</comment>
<organism evidence="1 2">
    <name type="scientific">Ensifer canadensis</name>
    <dbReference type="NCBI Taxonomy" id="555315"/>
    <lineage>
        <taxon>Bacteria</taxon>
        <taxon>Pseudomonadati</taxon>
        <taxon>Pseudomonadota</taxon>
        <taxon>Alphaproteobacteria</taxon>
        <taxon>Hyphomicrobiales</taxon>
        <taxon>Rhizobiaceae</taxon>
        <taxon>Sinorhizobium/Ensifer group</taxon>
        <taxon>Ensifer</taxon>
    </lineage>
</organism>
<dbReference type="EMBL" id="WXFA01000016">
    <property type="protein sequence ID" value="MBM3093555.1"/>
    <property type="molecule type" value="Genomic_DNA"/>
</dbReference>
<dbReference type="AlphaFoldDB" id="A0AAW4FQJ4"/>
<name>A0AAW4FQJ4_9HYPH</name>
<reference evidence="1 2" key="1">
    <citation type="submission" date="2020-01" db="EMBL/GenBank/DDBJ databases">
        <title>Draft genome assembly of Ensifer adhaerens T173.</title>
        <authorList>
            <person name="Craig J.E."/>
            <person name="Stinchcombe J.R."/>
        </authorList>
    </citation>
    <scope>NUCLEOTIDE SEQUENCE [LARGE SCALE GENOMIC DNA]</scope>
    <source>
        <strain evidence="1 2">T173</strain>
    </source>
</reference>